<sequence>DTSENIKRNQNDTIIALFQGSNESSQGTTLPIAMNRLLFRTITPIL</sequence>
<dbReference type="Proteomes" id="UP000789570">
    <property type="component" value="Unassembled WGS sequence"/>
</dbReference>
<comment type="caution">
    <text evidence="1">The sequence shown here is derived from an EMBL/GenBank/DDBJ whole genome shotgun (WGS) entry which is preliminary data.</text>
</comment>
<evidence type="ECO:0000313" key="2">
    <source>
        <dbReference type="Proteomes" id="UP000789570"/>
    </source>
</evidence>
<evidence type="ECO:0000313" key="1">
    <source>
        <dbReference type="EMBL" id="CAG8738915.1"/>
    </source>
</evidence>
<accession>A0A9N9IIQ2</accession>
<feature type="non-terminal residue" evidence="1">
    <location>
        <position position="1"/>
    </location>
</feature>
<dbReference type="EMBL" id="CAJVPQ010014281">
    <property type="protein sequence ID" value="CAG8738915.1"/>
    <property type="molecule type" value="Genomic_DNA"/>
</dbReference>
<keyword evidence="2" id="KW-1185">Reference proteome</keyword>
<protein>
    <submittedName>
        <fullName evidence="1">13871_t:CDS:1</fullName>
    </submittedName>
</protein>
<organism evidence="1 2">
    <name type="scientific">Funneliformis caledonium</name>
    <dbReference type="NCBI Taxonomy" id="1117310"/>
    <lineage>
        <taxon>Eukaryota</taxon>
        <taxon>Fungi</taxon>
        <taxon>Fungi incertae sedis</taxon>
        <taxon>Mucoromycota</taxon>
        <taxon>Glomeromycotina</taxon>
        <taxon>Glomeromycetes</taxon>
        <taxon>Glomerales</taxon>
        <taxon>Glomeraceae</taxon>
        <taxon>Funneliformis</taxon>
    </lineage>
</organism>
<dbReference type="AlphaFoldDB" id="A0A9N9IIQ2"/>
<name>A0A9N9IIQ2_9GLOM</name>
<gene>
    <name evidence="1" type="ORF">FCALED_LOCUS15497</name>
</gene>
<proteinExistence type="predicted"/>
<reference evidence="1" key="1">
    <citation type="submission" date="2021-06" db="EMBL/GenBank/DDBJ databases">
        <authorList>
            <person name="Kallberg Y."/>
            <person name="Tangrot J."/>
            <person name="Rosling A."/>
        </authorList>
    </citation>
    <scope>NUCLEOTIDE SEQUENCE</scope>
    <source>
        <strain evidence="1">UK204</strain>
    </source>
</reference>